<organism evidence="2 3">
    <name type="scientific">Symbiobacterium thermophilum</name>
    <dbReference type="NCBI Taxonomy" id="2734"/>
    <lineage>
        <taxon>Bacteria</taxon>
        <taxon>Bacillati</taxon>
        <taxon>Bacillota</taxon>
        <taxon>Clostridia</taxon>
        <taxon>Eubacteriales</taxon>
        <taxon>Symbiobacteriaceae</taxon>
        <taxon>Symbiobacterium</taxon>
    </lineage>
</organism>
<dbReference type="EMBL" id="PIUK01000218">
    <property type="protein sequence ID" value="MBY6277664.1"/>
    <property type="molecule type" value="Genomic_DNA"/>
</dbReference>
<dbReference type="InterPro" id="IPR011893">
    <property type="entry name" value="Selenoprotein_Rdx-typ"/>
</dbReference>
<sequence length="54" mass="6069">MAAELRTQFPDAAVELVPSRGGVFEIVADGRLVFSKKRLRRFPEPGEVQQLIRS</sequence>
<dbReference type="AlphaFoldDB" id="A0A953IBH6"/>
<dbReference type="Pfam" id="PF10262">
    <property type="entry name" value="Rdx"/>
    <property type="match status" value="1"/>
</dbReference>
<keyword evidence="1" id="KW-0676">Redox-active center</keyword>
<comment type="caution">
    <text evidence="2">The sequence shown here is derived from an EMBL/GenBank/DDBJ whole genome shotgun (WGS) entry which is preliminary data.</text>
</comment>
<dbReference type="SUPFAM" id="SSF52833">
    <property type="entry name" value="Thioredoxin-like"/>
    <property type="match status" value="1"/>
</dbReference>
<evidence type="ECO:0000313" key="2">
    <source>
        <dbReference type="EMBL" id="MBY6277664.1"/>
    </source>
</evidence>
<name>A0A953IBH6_SYMTR</name>
<evidence type="ECO:0000256" key="1">
    <source>
        <dbReference type="ARBA" id="ARBA00023284"/>
    </source>
</evidence>
<proteinExistence type="predicted"/>
<dbReference type="Proteomes" id="UP000732377">
    <property type="component" value="Unassembled WGS sequence"/>
</dbReference>
<evidence type="ECO:0000313" key="3">
    <source>
        <dbReference type="Proteomes" id="UP000732377"/>
    </source>
</evidence>
<dbReference type="Gene3D" id="3.40.30.10">
    <property type="entry name" value="Glutaredoxin"/>
    <property type="match status" value="1"/>
</dbReference>
<dbReference type="NCBIfam" id="TIGR02174">
    <property type="entry name" value="CXXU_selWTH"/>
    <property type="match status" value="1"/>
</dbReference>
<reference evidence="2" key="1">
    <citation type="submission" date="2017-11" db="EMBL/GenBank/DDBJ databases">
        <title>Three new genomes from thermophilic consortium.</title>
        <authorList>
            <person name="Quaggio R."/>
            <person name="Amgarten D."/>
            <person name="Setubal J.C."/>
        </authorList>
    </citation>
    <scope>NUCLEOTIDE SEQUENCE</scope>
    <source>
        <strain evidence="2">ZCTH01-B2</strain>
    </source>
</reference>
<gene>
    <name evidence="2" type="ORF">CWE10_15935</name>
</gene>
<evidence type="ECO:0008006" key="4">
    <source>
        <dbReference type="Google" id="ProtNLM"/>
    </source>
</evidence>
<dbReference type="InterPro" id="IPR036249">
    <property type="entry name" value="Thioredoxin-like_sf"/>
</dbReference>
<protein>
    <recommendedName>
        <fullName evidence="4">SelT/SelW/SelH family protein</fullName>
    </recommendedName>
</protein>
<accession>A0A953IBH6</accession>